<evidence type="ECO:0000256" key="2">
    <source>
        <dbReference type="SAM" id="MobiDB-lite"/>
    </source>
</evidence>
<dbReference type="SUPFAM" id="SSF56235">
    <property type="entry name" value="N-terminal nucleophile aminohydrolases (Ntn hydrolases)"/>
    <property type="match status" value="1"/>
</dbReference>
<name>A0A2U1TCE3_9MICO</name>
<dbReference type="EMBL" id="QEFB01000013">
    <property type="protein sequence ID" value="PWC06546.1"/>
    <property type="molecule type" value="Genomic_DNA"/>
</dbReference>
<feature type="compositionally biased region" description="Polar residues" evidence="2">
    <location>
        <begin position="14"/>
        <end position="24"/>
    </location>
</feature>
<proteinExistence type="predicted"/>
<dbReference type="InterPro" id="IPR029055">
    <property type="entry name" value="Ntn_hydrolases_N"/>
</dbReference>
<dbReference type="InterPro" id="IPR017932">
    <property type="entry name" value="GATase_2_dom"/>
</dbReference>
<organism evidence="4 5">
    <name type="scientific">Mycetocola zhujimingii</name>
    <dbReference type="NCBI Taxonomy" id="2079792"/>
    <lineage>
        <taxon>Bacteria</taxon>
        <taxon>Bacillati</taxon>
        <taxon>Actinomycetota</taxon>
        <taxon>Actinomycetes</taxon>
        <taxon>Micrococcales</taxon>
        <taxon>Microbacteriaceae</taxon>
        <taxon>Mycetocola</taxon>
    </lineage>
</organism>
<dbReference type="PROSITE" id="PS51278">
    <property type="entry name" value="GATASE_TYPE_2"/>
    <property type="match status" value="1"/>
</dbReference>
<dbReference type="PANTHER" id="PTHR42824:SF1">
    <property type="entry name" value="GLUTAMINE AMIDOTRANSFERASE YAFJ-RELATED"/>
    <property type="match status" value="1"/>
</dbReference>
<accession>A0A2U1TCE3</accession>
<feature type="domain" description="Glutamine amidotransferase type-2" evidence="3">
    <location>
        <begin position="55"/>
        <end position="306"/>
    </location>
</feature>
<dbReference type="PANTHER" id="PTHR42824">
    <property type="entry name" value="GLUTAMINE AMIDOTRANSFERASE"/>
    <property type="match status" value="1"/>
</dbReference>
<protein>
    <recommendedName>
        <fullName evidence="3">Glutamine amidotransferase type-2 domain-containing protein</fullName>
    </recommendedName>
</protein>
<evidence type="ECO:0000313" key="4">
    <source>
        <dbReference type="EMBL" id="PWC06546.1"/>
    </source>
</evidence>
<comment type="caution">
    <text evidence="4">The sequence shown here is derived from an EMBL/GenBank/DDBJ whole genome shotgun (WGS) entry which is preliminary data.</text>
</comment>
<evidence type="ECO:0000259" key="3">
    <source>
        <dbReference type="PROSITE" id="PS51278"/>
    </source>
</evidence>
<feature type="region of interest" description="Disordered" evidence="2">
    <location>
        <begin position="1"/>
        <end position="24"/>
    </location>
</feature>
<evidence type="ECO:0000313" key="5">
    <source>
        <dbReference type="Proteomes" id="UP000244962"/>
    </source>
</evidence>
<sequence>MRVATDRAAPLFGSTRNSSSSTPTVRMRIVSQPASIATSARVEKAGHCGRGCFMCRLLGYVAARPVAAVDVLGEQPFEAFTSLASLHGDGWGMAWRDGDHLTNAVSSPDSAARDPRYAELTHTPLGAAGLVHLRWATGGLPVAPENTHPFTDGQYVFAHNGNITPISRLDELLTPESTAKLRGATDSERYFRFIRQCIGESGSEASGVTRALHTMMKEFPDASLNALLLTPTTLFAIHINSRAASPPPALSALYDSYEDMPPRHATEYYAMDYRVTPDAVHIISSGLDEPGWTHVPPDSAAMIDLDTRAVTRLDLLPVGPGI</sequence>
<dbReference type="InterPro" id="IPR026869">
    <property type="entry name" value="EgtC-like"/>
</dbReference>
<dbReference type="Gene3D" id="3.60.20.10">
    <property type="entry name" value="Glutamine Phosphoribosylpyrophosphate, subunit 1, domain 1"/>
    <property type="match status" value="1"/>
</dbReference>
<gene>
    <name evidence="4" type="ORF">DF223_12385</name>
</gene>
<keyword evidence="5" id="KW-1185">Reference proteome</keyword>
<dbReference type="AlphaFoldDB" id="A0A2U1TCE3"/>
<keyword evidence="1" id="KW-0315">Glutamine amidotransferase</keyword>
<evidence type="ECO:0000256" key="1">
    <source>
        <dbReference type="ARBA" id="ARBA00022962"/>
    </source>
</evidence>
<dbReference type="Proteomes" id="UP000244962">
    <property type="component" value="Unassembled WGS sequence"/>
</dbReference>
<dbReference type="CDD" id="cd01908">
    <property type="entry name" value="YafJ"/>
    <property type="match status" value="1"/>
</dbReference>
<dbReference type="Pfam" id="PF13230">
    <property type="entry name" value="GATase_4"/>
    <property type="match status" value="1"/>
</dbReference>
<reference evidence="5" key="1">
    <citation type="submission" date="2018-04" db="EMBL/GenBank/DDBJ databases">
        <authorList>
            <person name="Liu S."/>
            <person name="Wang Z."/>
            <person name="Li J."/>
        </authorList>
    </citation>
    <scope>NUCLEOTIDE SEQUENCE [LARGE SCALE GENOMIC DNA]</scope>
    <source>
        <strain evidence="5">622</strain>
    </source>
</reference>